<evidence type="ECO:0000256" key="1">
    <source>
        <dbReference type="ARBA" id="ARBA00001974"/>
    </source>
</evidence>
<dbReference type="SUPFAM" id="SSF56176">
    <property type="entry name" value="FAD-binding/transporter-associated domain-like"/>
    <property type="match status" value="1"/>
</dbReference>
<dbReference type="InterPro" id="IPR016166">
    <property type="entry name" value="FAD-bd_PCMH"/>
</dbReference>
<dbReference type="GO" id="GO:0071949">
    <property type="term" value="F:FAD binding"/>
    <property type="evidence" value="ECO:0007669"/>
    <property type="project" value="InterPro"/>
</dbReference>
<dbReference type="InterPro" id="IPR036318">
    <property type="entry name" value="FAD-bd_PCMH-like_sf"/>
</dbReference>
<evidence type="ECO:0000256" key="5">
    <source>
        <dbReference type="ARBA" id="ARBA00023002"/>
    </source>
</evidence>
<evidence type="ECO:0000256" key="4">
    <source>
        <dbReference type="ARBA" id="ARBA00022827"/>
    </source>
</evidence>
<gene>
    <name evidence="8" type="ORF">DQ384_10585</name>
</gene>
<dbReference type="EMBL" id="QOIL01000005">
    <property type="protein sequence ID" value="RCG31181.1"/>
    <property type="molecule type" value="Genomic_DNA"/>
</dbReference>
<organism evidence="8 9">
    <name type="scientific">Sphaerisporangium album</name>
    <dbReference type="NCBI Taxonomy" id="509200"/>
    <lineage>
        <taxon>Bacteria</taxon>
        <taxon>Bacillati</taxon>
        <taxon>Actinomycetota</taxon>
        <taxon>Actinomycetes</taxon>
        <taxon>Streptosporangiales</taxon>
        <taxon>Streptosporangiaceae</taxon>
        <taxon>Sphaerisporangium</taxon>
    </lineage>
</organism>
<keyword evidence="5" id="KW-0560">Oxidoreductase</keyword>
<evidence type="ECO:0000256" key="6">
    <source>
        <dbReference type="SAM" id="MobiDB-lite"/>
    </source>
</evidence>
<feature type="region of interest" description="Disordered" evidence="6">
    <location>
        <begin position="1"/>
        <end position="26"/>
    </location>
</feature>
<keyword evidence="4" id="KW-0274">FAD</keyword>
<name>A0A367FLP0_9ACTN</name>
<dbReference type="Proteomes" id="UP000253094">
    <property type="component" value="Unassembled WGS sequence"/>
</dbReference>
<dbReference type="PANTHER" id="PTHR42973:SF39">
    <property type="entry name" value="FAD-BINDING PCMH-TYPE DOMAIN-CONTAINING PROTEIN"/>
    <property type="match status" value="1"/>
</dbReference>
<dbReference type="RefSeq" id="WP_114028560.1">
    <property type="nucleotide sequence ID" value="NZ_QOIL01000005.1"/>
</dbReference>
<evidence type="ECO:0000313" key="8">
    <source>
        <dbReference type="EMBL" id="RCG31181.1"/>
    </source>
</evidence>
<keyword evidence="9" id="KW-1185">Reference proteome</keyword>
<accession>A0A367FLP0</accession>
<dbReference type="InterPro" id="IPR050416">
    <property type="entry name" value="FAD-linked_Oxidoreductase"/>
</dbReference>
<evidence type="ECO:0000256" key="2">
    <source>
        <dbReference type="ARBA" id="ARBA00005466"/>
    </source>
</evidence>
<dbReference type="Gene3D" id="3.30.43.10">
    <property type="entry name" value="Uridine Diphospho-n-acetylenolpyruvylglucosamine Reductase, domain 2"/>
    <property type="match status" value="1"/>
</dbReference>
<dbReference type="AlphaFoldDB" id="A0A367FLP0"/>
<dbReference type="InterPro" id="IPR006094">
    <property type="entry name" value="Oxid_FAD_bind_N"/>
</dbReference>
<comment type="caution">
    <text evidence="8">The sequence shown here is derived from an EMBL/GenBank/DDBJ whole genome shotgun (WGS) entry which is preliminary data.</text>
</comment>
<dbReference type="Pfam" id="PF01565">
    <property type="entry name" value="FAD_binding_4"/>
    <property type="match status" value="1"/>
</dbReference>
<comment type="similarity">
    <text evidence="2">Belongs to the oxygen-dependent FAD-linked oxidoreductase family.</text>
</comment>
<protein>
    <submittedName>
        <fullName evidence="8">FAD-binding oxidoreductase</fullName>
    </submittedName>
</protein>
<comment type="cofactor">
    <cofactor evidence="1">
        <name>FAD</name>
        <dbReference type="ChEBI" id="CHEBI:57692"/>
    </cofactor>
</comment>
<evidence type="ECO:0000259" key="7">
    <source>
        <dbReference type="PROSITE" id="PS51387"/>
    </source>
</evidence>
<reference evidence="8 9" key="1">
    <citation type="submission" date="2018-06" db="EMBL/GenBank/DDBJ databases">
        <title>Sphaerisporangium craniellae sp. nov., isolated from a marine sponge in the South China Sea.</title>
        <authorList>
            <person name="Li L."/>
        </authorList>
    </citation>
    <scope>NUCLEOTIDE SEQUENCE [LARGE SCALE GENOMIC DNA]</scope>
    <source>
        <strain evidence="8 9">CCTCC AA 208026</strain>
    </source>
</reference>
<keyword evidence="3" id="KW-0285">Flavoprotein</keyword>
<evidence type="ECO:0000313" key="9">
    <source>
        <dbReference type="Proteomes" id="UP000253094"/>
    </source>
</evidence>
<sequence length="492" mass="50143">MPVTESGEPGVLLPRPEGAGTPVAGPGRSLLIAGPGQPGYEAATAVFALGAVPKPAAAAVVRTVEQVREAVGFARRSGLPVRVHTTGHWAEAARPVRGGLLLRTEMSGPVEIDPERRVARVPAGTRWGAVVKAAAEHGLSVAHGSSPTVGVVGYLLGGGLSFYGRRTGLAANSVRAVELVTADGELRRASGTGAVFGADTGAGGDGELLWALRGGGGGFGVVTAVEVALFPVAKVVTGAACWPAVHAPELLRAWREWTLTAPREATTSVRVLNLPDLPDVPPMLSAGPVLFVDGAVLAGTDDDVAAAQAQAGELLGPLRGIAPPVLDTWQTTGPAGLLDTHMDPSDPVEVIGDHLLLNELGEAGIDALLEVIGAGSRSPLIAAGLRQLGGAYADPDPTGGALNHLTARYGYSGGGVPGLSGTREDILARLPVVRSALTPWDAGTTAPTFVERFDQPQGHLDGATVAAVDAVRARVDPDGLFRDDIMPGATRR</sequence>
<dbReference type="GO" id="GO:0016491">
    <property type="term" value="F:oxidoreductase activity"/>
    <property type="evidence" value="ECO:0007669"/>
    <property type="project" value="UniProtKB-KW"/>
</dbReference>
<feature type="domain" description="FAD-binding PCMH-type" evidence="7">
    <location>
        <begin position="51"/>
        <end position="232"/>
    </location>
</feature>
<dbReference type="Gene3D" id="3.30.465.10">
    <property type="match status" value="1"/>
</dbReference>
<proteinExistence type="inferred from homology"/>
<dbReference type="InterPro" id="IPR016169">
    <property type="entry name" value="FAD-bd_PCMH_sub2"/>
</dbReference>
<dbReference type="Gene3D" id="3.40.462.20">
    <property type="match status" value="1"/>
</dbReference>
<dbReference type="PANTHER" id="PTHR42973">
    <property type="entry name" value="BINDING OXIDOREDUCTASE, PUTATIVE (AFU_ORTHOLOGUE AFUA_1G17690)-RELATED"/>
    <property type="match status" value="1"/>
</dbReference>
<evidence type="ECO:0000256" key="3">
    <source>
        <dbReference type="ARBA" id="ARBA00022630"/>
    </source>
</evidence>
<dbReference type="OrthoDB" id="5169292at2"/>
<dbReference type="InterPro" id="IPR016167">
    <property type="entry name" value="FAD-bd_PCMH_sub1"/>
</dbReference>
<dbReference type="PROSITE" id="PS51387">
    <property type="entry name" value="FAD_PCMH"/>
    <property type="match status" value="1"/>
</dbReference>